<accession>A0A9D5CJ01</accession>
<reference evidence="5" key="1">
    <citation type="submission" date="2021-03" db="EMBL/GenBank/DDBJ databases">
        <authorList>
            <person name="Li Z."/>
            <person name="Yang C."/>
        </authorList>
    </citation>
    <scope>NUCLEOTIDE SEQUENCE</scope>
    <source>
        <strain evidence="5">Dzin_1.0</strain>
        <tissue evidence="5">Leaf</tissue>
    </source>
</reference>
<dbReference type="Pfam" id="PF05701">
    <property type="entry name" value="WEMBL"/>
    <property type="match status" value="1"/>
</dbReference>
<dbReference type="GO" id="GO:0009904">
    <property type="term" value="P:chloroplast accumulation movement"/>
    <property type="evidence" value="ECO:0007669"/>
    <property type="project" value="TreeGrafter"/>
</dbReference>
<dbReference type="EMBL" id="JAGGNH010000004">
    <property type="protein sequence ID" value="KAJ0973764.1"/>
    <property type="molecule type" value="Genomic_DNA"/>
</dbReference>
<evidence type="ECO:0000256" key="2">
    <source>
        <dbReference type="ARBA" id="ARBA00023054"/>
    </source>
</evidence>
<evidence type="ECO:0000256" key="1">
    <source>
        <dbReference type="ARBA" id="ARBA00005485"/>
    </source>
</evidence>
<feature type="coiled-coil region" evidence="3">
    <location>
        <begin position="128"/>
        <end position="200"/>
    </location>
</feature>
<name>A0A9D5CJ01_9LILI</name>
<evidence type="ECO:0000313" key="6">
    <source>
        <dbReference type="Proteomes" id="UP001085076"/>
    </source>
</evidence>
<dbReference type="PANTHER" id="PTHR32054">
    <property type="entry name" value="HEAVY CHAIN, PUTATIVE, EXPRESSED-RELATED-RELATED"/>
    <property type="match status" value="1"/>
</dbReference>
<sequence length="585" mass="65697">MTETDATFESGHASLSLSKDDSDPQTIYANDNEELKKEEEQGFLMDSNMQMEMQELTDVQAHPEIEDYHKTVEELSTLLNISEAERNKYVEESRKTQVIIAKLEAENMLINCQLAESGEALDKFAHVVDELKVTKEELLQKLAELVVAEESKISALREAELMGKAMNMEKEKNKELFVHITELKEALRVSNRAVVDAEEKKAAFFAGIESELLIATDAALQSQEQIEDMRKQLEMRKGLENDLFEKNIRIDYLQLELKREKELNGSVAKAASDAIEELKKLISNMEVMEKTDSEKQTCIVSLQGDVEKLEEELQSAREEAKDLNHQIDKLNADIQTMKGEMSKSSERELGLEVQIATLKTELHKGRSQIAAAEAAEARARSSLSGLYLAVQQLAIEAEKAKNELRISKLEAHDNEVGIKGKDMTAESSELSSVITISVQEYESLIQKAERANVISQSTPKDEPHFMELEKTSDVDAVKQELESANATINELRLSLEVAIRRAEVAEEAKALVEHYLRKQREKHRRRRSASGTPEEEISIVADTPVLPSSKARPGGSVARVGRSTTLNDNKNKNYVPLGKVLNMKF</sequence>
<keyword evidence="2 3" id="KW-0175">Coiled coil</keyword>
<feature type="coiled-coil region" evidence="3">
    <location>
        <begin position="474"/>
        <end position="508"/>
    </location>
</feature>
<reference evidence="5" key="2">
    <citation type="journal article" date="2022" name="Hortic Res">
        <title>The genome of Dioscorea zingiberensis sheds light on the biosynthesis, origin and evolution of the medicinally important diosgenin saponins.</title>
        <authorList>
            <person name="Li Y."/>
            <person name="Tan C."/>
            <person name="Li Z."/>
            <person name="Guo J."/>
            <person name="Li S."/>
            <person name="Chen X."/>
            <person name="Wang C."/>
            <person name="Dai X."/>
            <person name="Yang H."/>
            <person name="Song W."/>
            <person name="Hou L."/>
            <person name="Xu J."/>
            <person name="Tong Z."/>
            <person name="Xu A."/>
            <person name="Yuan X."/>
            <person name="Wang W."/>
            <person name="Yang Q."/>
            <person name="Chen L."/>
            <person name="Sun Z."/>
            <person name="Wang K."/>
            <person name="Pan B."/>
            <person name="Chen J."/>
            <person name="Bao Y."/>
            <person name="Liu F."/>
            <person name="Qi X."/>
            <person name="Gang D.R."/>
            <person name="Wen J."/>
            <person name="Li J."/>
        </authorList>
    </citation>
    <scope>NUCLEOTIDE SEQUENCE</scope>
    <source>
        <strain evidence="5">Dzin_1.0</strain>
    </source>
</reference>
<comment type="similarity">
    <text evidence="1">Belongs to the WEB family.</text>
</comment>
<dbReference type="AlphaFoldDB" id="A0A9D5CJ01"/>
<keyword evidence="6" id="KW-1185">Reference proteome</keyword>
<dbReference type="GO" id="GO:0009903">
    <property type="term" value="P:chloroplast avoidance movement"/>
    <property type="evidence" value="ECO:0007669"/>
    <property type="project" value="TreeGrafter"/>
</dbReference>
<feature type="coiled-coil region" evidence="3">
    <location>
        <begin position="383"/>
        <end position="410"/>
    </location>
</feature>
<comment type="caution">
    <text evidence="5">The sequence shown here is derived from an EMBL/GenBank/DDBJ whole genome shotgun (WGS) entry which is preliminary data.</text>
</comment>
<dbReference type="Gene3D" id="1.20.5.1700">
    <property type="match status" value="1"/>
</dbReference>
<evidence type="ECO:0000256" key="4">
    <source>
        <dbReference type="SAM" id="MobiDB-lite"/>
    </source>
</evidence>
<evidence type="ECO:0000256" key="3">
    <source>
        <dbReference type="SAM" id="Coils"/>
    </source>
</evidence>
<evidence type="ECO:0008006" key="7">
    <source>
        <dbReference type="Google" id="ProtNLM"/>
    </source>
</evidence>
<dbReference type="Proteomes" id="UP001085076">
    <property type="component" value="Miscellaneous, Linkage group lg04"/>
</dbReference>
<feature type="compositionally biased region" description="Polar residues" evidence="4">
    <location>
        <begin position="1"/>
        <end position="17"/>
    </location>
</feature>
<dbReference type="InterPro" id="IPR008545">
    <property type="entry name" value="Web"/>
</dbReference>
<dbReference type="GO" id="GO:0005829">
    <property type="term" value="C:cytosol"/>
    <property type="evidence" value="ECO:0007669"/>
    <property type="project" value="TreeGrafter"/>
</dbReference>
<proteinExistence type="inferred from homology"/>
<dbReference type="PANTHER" id="PTHR32054:SF17">
    <property type="entry name" value="EXPRESSED PROTEIN"/>
    <property type="match status" value="1"/>
</dbReference>
<organism evidence="5 6">
    <name type="scientific">Dioscorea zingiberensis</name>
    <dbReference type="NCBI Taxonomy" id="325984"/>
    <lineage>
        <taxon>Eukaryota</taxon>
        <taxon>Viridiplantae</taxon>
        <taxon>Streptophyta</taxon>
        <taxon>Embryophyta</taxon>
        <taxon>Tracheophyta</taxon>
        <taxon>Spermatophyta</taxon>
        <taxon>Magnoliopsida</taxon>
        <taxon>Liliopsida</taxon>
        <taxon>Dioscoreales</taxon>
        <taxon>Dioscoreaceae</taxon>
        <taxon>Dioscorea</taxon>
    </lineage>
</organism>
<dbReference type="OrthoDB" id="673185at2759"/>
<feature type="coiled-coil region" evidence="3">
    <location>
        <begin position="268"/>
        <end position="347"/>
    </location>
</feature>
<gene>
    <name evidence="5" type="ORF">J5N97_015729</name>
</gene>
<feature type="region of interest" description="Disordered" evidence="4">
    <location>
        <begin position="1"/>
        <end position="27"/>
    </location>
</feature>
<protein>
    <recommendedName>
        <fullName evidence="7">WEB family protein</fullName>
    </recommendedName>
</protein>
<evidence type="ECO:0000313" key="5">
    <source>
        <dbReference type="EMBL" id="KAJ0973764.1"/>
    </source>
</evidence>
<feature type="region of interest" description="Disordered" evidence="4">
    <location>
        <begin position="545"/>
        <end position="571"/>
    </location>
</feature>